<evidence type="ECO:0000313" key="5">
    <source>
        <dbReference type="EMBL" id="RKP57909.1"/>
    </source>
</evidence>
<dbReference type="CDD" id="cd00082">
    <property type="entry name" value="HisKA"/>
    <property type="match status" value="1"/>
</dbReference>
<dbReference type="SUPFAM" id="SSF47384">
    <property type="entry name" value="Homodimeric domain of signal transducing histidine kinase"/>
    <property type="match status" value="1"/>
</dbReference>
<dbReference type="SMART" id="SM00388">
    <property type="entry name" value="HisKA"/>
    <property type="match status" value="1"/>
</dbReference>
<gene>
    <name evidence="5" type="ORF">D7S86_07000</name>
</gene>
<dbReference type="AlphaFoldDB" id="A0A494Y5D4"/>
<dbReference type="InterPro" id="IPR036890">
    <property type="entry name" value="HATPase_C_sf"/>
</dbReference>
<proteinExistence type="predicted"/>
<evidence type="ECO:0000256" key="2">
    <source>
        <dbReference type="ARBA" id="ARBA00012438"/>
    </source>
</evidence>
<protein>
    <recommendedName>
        <fullName evidence="2">histidine kinase</fullName>
        <ecNumber evidence="2">2.7.13.3</ecNumber>
    </recommendedName>
</protein>
<dbReference type="InterPro" id="IPR005467">
    <property type="entry name" value="His_kinase_dom"/>
</dbReference>
<comment type="catalytic activity">
    <reaction evidence="1">
        <text>ATP + protein L-histidine = ADP + protein N-phospho-L-histidine.</text>
        <dbReference type="EC" id="2.7.13.3"/>
    </reaction>
</comment>
<dbReference type="Gene3D" id="3.30.565.10">
    <property type="entry name" value="Histidine kinase-like ATPase, C-terminal domain"/>
    <property type="match status" value="1"/>
</dbReference>
<organism evidence="5 6">
    <name type="scientific">Pararobbsia silviterrae</name>
    <dbReference type="NCBI Taxonomy" id="1792498"/>
    <lineage>
        <taxon>Bacteria</taxon>
        <taxon>Pseudomonadati</taxon>
        <taxon>Pseudomonadota</taxon>
        <taxon>Betaproteobacteria</taxon>
        <taxon>Burkholderiales</taxon>
        <taxon>Burkholderiaceae</taxon>
        <taxon>Pararobbsia</taxon>
    </lineage>
</organism>
<accession>A0A494Y5D4</accession>
<dbReference type="Gene3D" id="1.10.287.130">
    <property type="match status" value="1"/>
</dbReference>
<keyword evidence="5" id="KW-0418">Kinase</keyword>
<comment type="caution">
    <text evidence="5">The sequence shown here is derived from an EMBL/GenBank/DDBJ whole genome shotgun (WGS) entry which is preliminary data.</text>
</comment>
<name>A0A494Y5D4_9BURK</name>
<feature type="domain" description="Histidine kinase" evidence="4">
    <location>
        <begin position="41"/>
        <end position="247"/>
    </location>
</feature>
<dbReference type="PROSITE" id="PS50109">
    <property type="entry name" value="HIS_KIN"/>
    <property type="match status" value="1"/>
</dbReference>
<dbReference type="Pfam" id="PF02518">
    <property type="entry name" value="HATPase_c"/>
    <property type="match status" value="1"/>
</dbReference>
<sequence>MLQTRLNKARLIEAQMEAVRASSVLEAERASKDAQSRFLAMLTHELRAPLSALRLCLAGLPKAGNLRRYAEAAVVQIDTVIERCDLASRFDDGKLAVAKTWCALHELVSDVLVQRPHGERIAFDHDYDPSIVMQSDPALLKTILDNLTGNALKYSPPDTPILLTAHRQIRDAQQGVCIRVENQIAGPAMRPNPERVFSKYYRAPLAQRSTGSGLGLYIARGMSALLGGDIRYISDQPNVIFEVWIPA</sequence>
<dbReference type="EC" id="2.7.13.3" evidence="2"/>
<dbReference type="SMART" id="SM00387">
    <property type="entry name" value="HATPase_c"/>
    <property type="match status" value="1"/>
</dbReference>
<dbReference type="InterPro" id="IPR003594">
    <property type="entry name" value="HATPase_dom"/>
</dbReference>
<evidence type="ECO:0000259" key="4">
    <source>
        <dbReference type="PROSITE" id="PS50109"/>
    </source>
</evidence>
<dbReference type="SUPFAM" id="SSF55874">
    <property type="entry name" value="ATPase domain of HSP90 chaperone/DNA topoisomerase II/histidine kinase"/>
    <property type="match status" value="1"/>
</dbReference>
<dbReference type="InterPro" id="IPR036097">
    <property type="entry name" value="HisK_dim/P_sf"/>
</dbReference>
<reference evidence="5 6" key="1">
    <citation type="submission" date="2018-10" db="EMBL/GenBank/DDBJ databases">
        <title>Robbsia sp. DHC34, isolated from soil.</title>
        <authorList>
            <person name="Gao Z.-H."/>
            <person name="Qiu L.-H."/>
        </authorList>
    </citation>
    <scope>NUCLEOTIDE SEQUENCE [LARGE SCALE GENOMIC DNA]</scope>
    <source>
        <strain evidence="5 6">DHC34</strain>
    </source>
</reference>
<dbReference type="GO" id="GO:0000155">
    <property type="term" value="F:phosphorelay sensor kinase activity"/>
    <property type="evidence" value="ECO:0007669"/>
    <property type="project" value="InterPro"/>
</dbReference>
<keyword evidence="6" id="KW-1185">Reference proteome</keyword>
<keyword evidence="3" id="KW-0597">Phosphoprotein</keyword>
<keyword evidence="5" id="KW-0808">Transferase</keyword>
<evidence type="ECO:0000256" key="1">
    <source>
        <dbReference type="ARBA" id="ARBA00000085"/>
    </source>
</evidence>
<evidence type="ECO:0000313" key="6">
    <source>
        <dbReference type="Proteomes" id="UP000270342"/>
    </source>
</evidence>
<dbReference type="Pfam" id="PF00512">
    <property type="entry name" value="HisKA"/>
    <property type="match status" value="1"/>
</dbReference>
<dbReference type="PANTHER" id="PTHR43547:SF2">
    <property type="entry name" value="HYBRID SIGNAL TRANSDUCTION HISTIDINE KINASE C"/>
    <property type="match status" value="1"/>
</dbReference>
<evidence type="ECO:0000256" key="3">
    <source>
        <dbReference type="ARBA" id="ARBA00022553"/>
    </source>
</evidence>
<dbReference type="PANTHER" id="PTHR43547">
    <property type="entry name" value="TWO-COMPONENT HISTIDINE KINASE"/>
    <property type="match status" value="1"/>
</dbReference>
<dbReference type="Proteomes" id="UP000270342">
    <property type="component" value="Unassembled WGS sequence"/>
</dbReference>
<dbReference type="InterPro" id="IPR003661">
    <property type="entry name" value="HisK_dim/P_dom"/>
</dbReference>
<dbReference type="EMBL" id="RBZU01000002">
    <property type="protein sequence ID" value="RKP57909.1"/>
    <property type="molecule type" value="Genomic_DNA"/>
</dbReference>